<proteinExistence type="predicted"/>
<organism evidence="1 2">
    <name type="scientific">Kushneria phosphatilytica</name>
    <dbReference type="NCBI Taxonomy" id="657387"/>
    <lineage>
        <taxon>Bacteria</taxon>
        <taxon>Pseudomonadati</taxon>
        <taxon>Pseudomonadota</taxon>
        <taxon>Gammaproteobacteria</taxon>
        <taxon>Oceanospirillales</taxon>
        <taxon>Halomonadaceae</taxon>
        <taxon>Kushneria</taxon>
    </lineage>
</organism>
<dbReference type="Proteomes" id="UP000322553">
    <property type="component" value="Chromosome"/>
</dbReference>
<name>A0A1S1P1N5_9GAMM</name>
<dbReference type="OrthoDB" id="6380783at2"/>
<evidence type="ECO:0000313" key="1">
    <source>
        <dbReference type="EMBL" id="QEL12835.1"/>
    </source>
</evidence>
<dbReference type="AlphaFoldDB" id="A0A1S1P1N5"/>
<reference evidence="1 2" key="1">
    <citation type="submission" date="2019-08" db="EMBL/GenBank/DDBJ databases">
        <title>Complete genome sequence of Kushneria sp. YCWA18, a halophilic phosphate-solubilizing bacterium isolated from Daqiao saltern in China.</title>
        <authorList>
            <person name="Du G.-X."/>
            <person name="Qu L.-Y."/>
        </authorList>
    </citation>
    <scope>NUCLEOTIDE SEQUENCE [LARGE SCALE GENOMIC DNA]</scope>
    <source>
        <strain evidence="1 2">YCWA18</strain>
    </source>
</reference>
<dbReference type="EMBL" id="CP043420">
    <property type="protein sequence ID" value="QEL12835.1"/>
    <property type="molecule type" value="Genomic_DNA"/>
</dbReference>
<gene>
    <name evidence="1" type="ORF">FY550_10590</name>
</gene>
<dbReference type="STRING" id="657387.BH688_06850"/>
<dbReference type="KEGG" id="kuy:FY550_10590"/>
<accession>A0A1S1P1N5</accession>
<keyword evidence="2" id="KW-1185">Reference proteome</keyword>
<protein>
    <submittedName>
        <fullName evidence="1">Uncharacterized protein</fullName>
    </submittedName>
</protein>
<sequence>MSSSRPAIIIDMAAMRERLRASRRIVRLAPELDGLEMLYRLSTDEEALYAMPVLAWAIRGNGEVVGMVPWLNTLRPCHELDDPEHGCFVGYRDPETEELLDSPPTHKLQELEHAAAYFDYEPCEEGIALQLLPDTQGTHALCYEEDEGPWQLKQVHGWQLRSDGRIEALLLDESLPIQTPVLPGDDCLYAAEERHRTVYFFQRAIANRIREQDPETLEALAMMVEIA</sequence>
<evidence type="ECO:0000313" key="2">
    <source>
        <dbReference type="Proteomes" id="UP000322553"/>
    </source>
</evidence>